<proteinExistence type="predicted"/>
<reference evidence="1 2" key="1">
    <citation type="journal article" date="2016" name="Nat. Commun.">
        <title>Thousands of microbial genomes shed light on interconnected biogeochemical processes in an aquifer system.</title>
        <authorList>
            <person name="Anantharaman K."/>
            <person name="Brown C.T."/>
            <person name="Hug L.A."/>
            <person name="Sharon I."/>
            <person name="Castelle C.J."/>
            <person name="Probst A.J."/>
            <person name="Thomas B.C."/>
            <person name="Singh A."/>
            <person name="Wilkins M.J."/>
            <person name="Karaoz U."/>
            <person name="Brodie E.L."/>
            <person name="Williams K.H."/>
            <person name="Hubbard S.S."/>
            <person name="Banfield J.F."/>
        </authorList>
    </citation>
    <scope>NUCLEOTIDE SEQUENCE [LARGE SCALE GENOMIC DNA]</scope>
</reference>
<name>A0A1F5P5F1_9BACT</name>
<sequence length="82" mass="9627">MSDVMVISTTGQRIVRLVQDRWPLNLPMPVFLEEDSRAVRFRWEGRQFLVDGEFEVWERLWDGQHLRNDTLGARLLTSLLGA</sequence>
<protein>
    <submittedName>
        <fullName evidence="1">Uncharacterized protein</fullName>
    </submittedName>
</protein>
<organism evidence="1 2">
    <name type="scientific">Candidatus Doudnabacteria bacterium RIFCSPHIGHO2_02_FULL_46_11</name>
    <dbReference type="NCBI Taxonomy" id="1817832"/>
    <lineage>
        <taxon>Bacteria</taxon>
        <taxon>Candidatus Doudnaibacteriota</taxon>
    </lineage>
</organism>
<accession>A0A1F5P5F1</accession>
<gene>
    <name evidence="1" type="ORF">A3J48_02890</name>
</gene>
<dbReference type="AlphaFoldDB" id="A0A1F5P5F1"/>
<evidence type="ECO:0000313" key="1">
    <source>
        <dbReference type="EMBL" id="OGE85096.1"/>
    </source>
</evidence>
<dbReference type="STRING" id="1817832.A3J48_02890"/>
<comment type="caution">
    <text evidence="1">The sequence shown here is derived from an EMBL/GenBank/DDBJ whole genome shotgun (WGS) entry which is preliminary data.</text>
</comment>
<evidence type="ECO:0000313" key="2">
    <source>
        <dbReference type="Proteomes" id="UP000176786"/>
    </source>
</evidence>
<dbReference type="Proteomes" id="UP000176786">
    <property type="component" value="Unassembled WGS sequence"/>
</dbReference>
<dbReference type="EMBL" id="MFES01000027">
    <property type="protein sequence ID" value="OGE85096.1"/>
    <property type="molecule type" value="Genomic_DNA"/>
</dbReference>